<feature type="domain" description="Amino acid transporter transmembrane" evidence="7">
    <location>
        <begin position="17"/>
        <end position="55"/>
    </location>
</feature>
<feature type="transmembrane region" description="Helical" evidence="6">
    <location>
        <begin position="20"/>
        <end position="44"/>
    </location>
</feature>
<comment type="subcellular location">
    <subcellularLocation>
        <location evidence="1">Membrane</location>
    </subcellularLocation>
</comment>
<protein>
    <recommendedName>
        <fullName evidence="7">Amino acid transporter transmembrane domain-containing protein</fullName>
    </recommendedName>
</protein>
<reference evidence="9" key="1">
    <citation type="journal article" date="2014" name="Science">
        <title>Ancient hybridizations among the ancestral genomes of bread wheat.</title>
        <authorList>
            <consortium name="International Wheat Genome Sequencing Consortium,"/>
            <person name="Marcussen T."/>
            <person name="Sandve S.R."/>
            <person name="Heier L."/>
            <person name="Spannagl M."/>
            <person name="Pfeifer M."/>
            <person name="Jakobsen K.S."/>
            <person name="Wulff B.B."/>
            <person name="Steuernagel B."/>
            <person name="Mayer K.F."/>
            <person name="Olsen O.A."/>
        </authorList>
    </citation>
    <scope>NUCLEOTIDE SEQUENCE [LARGE SCALE GENOMIC DNA]</scope>
    <source>
        <strain evidence="9">cv. AL8/78</strain>
    </source>
</reference>
<reference evidence="8" key="4">
    <citation type="submission" date="2019-03" db="UniProtKB">
        <authorList>
            <consortium name="EnsemblPlants"/>
        </authorList>
    </citation>
    <scope>IDENTIFICATION</scope>
</reference>
<keyword evidence="3" id="KW-0813">Transport</keyword>
<dbReference type="Gramene" id="AET6Gv20930900.2">
    <property type="protein sequence ID" value="AET6Gv20930900.2"/>
    <property type="gene ID" value="AET6Gv20930900"/>
</dbReference>
<evidence type="ECO:0000313" key="8">
    <source>
        <dbReference type="EnsemblPlants" id="AET6Gv20930900.2"/>
    </source>
</evidence>
<keyword evidence="2 6" id="KW-0812">Transmembrane</keyword>
<evidence type="ECO:0000256" key="1">
    <source>
        <dbReference type="ARBA" id="ARBA00004370"/>
    </source>
</evidence>
<proteinExistence type="predicted"/>
<dbReference type="GO" id="GO:0016020">
    <property type="term" value="C:membrane"/>
    <property type="evidence" value="ECO:0007669"/>
    <property type="project" value="UniProtKB-SubCell"/>
</dbReference>
<evidence type="ECO:0000256" key="3">
    <source>
        <dbReference type="ARBA" id="ARBA00022970"/>
    </source>
</evidence>
<evidence type="ECO:0000256" key="5">
    <source>
        <dbReference type="ARBA" id="ARBA00023136"/>
    </source>
</evidence>
<organism evidence="8 9">
    <name type="scientific">Aegilops tauschii subsp. strangulata</name>
    <name type="common">Goatgrass</name>
    <dbReference type="NCBI Taxonomy" id="200361"/>
    <lineage>
        <taxon>Eukaryota</taxon>
        <taxon>Viridiplantae</taxon>
        <taxon>Streptophyta</taxon>
        <taxon>Embryophyta</taxon>
        <taxon>Tracheophyta</taxon>
        <taxon>Spermatophyta</taxon>
        <taxon>Magnoliopsida</taxon>
        <taxon>Liliopsida</taxon>
        <taxon>Poales</taxon>
        <taxon>Poaceae</taxon>
        <taxon>BOP clade</taxon>
        <taxon>Pooideae</taxon>
        <taxon>Triticodae</taxon>
        <taxon>Triticeae</taxon>
        <taxon>Triticinae</taxon>
        <taxon>Aegilops</taxon>
    </lineage>
</organism>
<reference evidence="9" key="2">
    <citation type="journal article" date="2017" name="Nat. Plants">
        <title>The Aegilops tauschii genome reveals multiple impacts of transposons.</title>
        <authorList>
            <person name="Zhao G."/>
            <person name="Zou C."/>
            <person name="Li K."/>
            <person name="Wang K."/>
            <person name="Li T."/>
            <person name="Gao L."/>
            <person name="Zhang X."/>
            <person name="Wang H."/>
            <person name="Yang Z."/>
            <person name="Liu X."/>
            <person name="Jiang W."/>
            <person name="Mao L."/>
            <person name="Kong X."/>
            <person name="Jiao Y."/>
            <person name="Jia J."/>
        </authorList>
    </citation>
    <scope>NUCLEOTIDE SEQUENCE [LARGE SCALE GENOMIC DNA]</scope>
    <source>
        <strain evidence="9">cv. AL8/78</strain>
    </source>
</reference>
<dbReference type="GO" id="GO:0006865">
    <property type="term" value="P:amino acid transport"/>
    <property type="evidence" value="ECO:0007669"/>
    <property type="project" value="UniProtKB-KW"/>
</dbReference>
<evidence type="ECO:0000313" key="9">
    <source>
        <dbReference type="Proteomes" id="UP000015105"/>
    </source>
</evidence>
<evidence type="ECO:0000256" key="4">
    <source>
        <dbReference type="ARBA" id="ARBA00022989"/>
    </source>
</evidence>
<sequence>MHASMDDNPMNIGIERRGTVLTAIWHVITILLGSGVLALAWSFAQLGWVAGPIVSSDRHGESGVHRCFISHT</sequence>
<keyword evidence="4 6" id="KW-1133">Transmembrane helix</keyword>
<accession>A0A453Q0E6</accession>
<evidence type="ECO:0000256" key="2">
    <source>
        <dbReference type="ARBA" id="ARBA00022692"/>
    </source>
</evidence>
<reference evidence="8" key="3">
    <citation type="journal article" date="2017" name="Nature">
        <title>Genome sequence of the progenitor of the wheat D genome Aegilops tauschii.</title>
        <authorList>
            <person name="Luo M.C."/>
            <person name="Gu Y.Q."/>
            <person name="Puiu D."/>
            <person name="Wang H."/>
            <person name="Twardziok S.O."/>
            <person name="Deal K.R."/>
            <person name="Huo N."/>
            <person name="Zhu T."/>
            <person name="Wang L."/>
            <person name="Wang Y."/>
            <person name="McGuire P.E."/>
            <person name="Liu S."/>
            <person name="Long H."/>
            <person name="Ramasamy R.K."/>
            <person name="Rodriguez J.C."/>
            <person name="Van S.L."/>
            <person name="Yuan L."/>
            <person name="Wang Z."/>
            <person name="Xia Z."/>
            <person name="Xiao L."/>
            <person name="Anderson O.D."/>
            <person name="Ouyang S."/>
            <person name="Liang Y."/>
            <person name="Zimin A.V."/>
            <person name="Pertea G."/>
            <person name="Qi P."/>
            <person name="Bennetzen J.L."/>
            <person name="Dai X."/>
            <person name="Dawson M.W."/>
            <person name="Muller H.G."/>
            <person name="Kugler K."/>
            <person name="Rivarola-Duarte L."/>
            <person name="Spannagl M."/>
            <person name="Mayer K.F.X."/>
            <person name="Lu F.H."/>
            <person name="Bevan M.W."/>
            <person name="Leroy P."/>
            <person name="Li P."/>
            <person name="You F.M."/>
            <person name="Sun Q."/>
            <person name="Liu Z."/>
            <person name="Lyons E."/>
            <person name="Wicker T."/>
            <person name="Salzberg S.L."/>
            <person name="Devos K.M."/>
            <person name="Dvorak J."/>
        </authorList>
    </citation>
    <scope>NUCLEOTIDE SEQUENCE [LARGE SCALE GENOMIC DNA]</scope>
    <source>
        <strain evidence="8">cv. AL8/78</strain>
    </source>
</reference>
<dbReference type="Proteomes" id="UP000015105">
    <property type="component" value="Chromosome 6D"/>
</dbReference>
<dbReference type="Pfam" id="PF01490">
    <property type="entry name" value="Aa_trans"/>
    <property type="match status" value="1"/>
</dbReference>
<dbReference type="AlphaFoldDB" id="A0A453Q0E6"/>
<name>A0A453Q0E6_AEGTS</name>
<evidence type="ECO:0000259" key="7">
    <source>
        <dbReference type="Pfam" id="PF01490"/>
    </source>
</evidence>
<dbReference type="EnsemblPlants" id="AET6Gv20930900.2">
    <property type="protein sequence ID" value="AET6Gv20930900.2"/>
    <property type="gene ID" value="AET6Gv20930900"/>
</dbReference>
<keyword evidence="9" id="KW-1185">Reference proteome</keyword>
<evidence type="ECO:0000256" key="6">
    <source>
        <dbReference type="SAM" id="Phobius"/>
    </source>
</evidence>
<keyword evidence="3" id="KW-0029">Amino-acid transport</keyword>
<dbReference type="InterPro" id="IPR013057">
    <property type="entry name" value="AA_transpt_TM"/>
</dbReference>
<reference evidence="8" key="5">
    <citation type="journal article" date="2021" name="G3 (Bethesda)">
        <title>Aegilops tauschii genome assembly Aet v5.0 features greater sequence contiguity and improved annotation.</title>
        <authorList>
            <person name="Wang L."/>
            <person name="Zhu T."/>
            <person name="Rodriguez J.C."/>
            <person name="Deal K.R."/>
            <person name="Dubcovsky J."/>
            <person name="McGuire P.E."/>
            <person name="Lux T."/>
            <person name="Spannagl M."/>
            <person name="Mayer K.F.X."/>
            <person name="Baldrich P."/>
            <person name="Meyers B.C."/>
            <person name="Huo N."/>
            <person name="Gu Y.Q."/>
            <person name="Zhou H."/>
            <person name="Devos K.M."/>
            <person name="Bennetzen J.L."/>
            <person name="Unver T."/>
            <person name="Budak H."/>
            <person name="Gulick P.J."/>
            <person name="Galiba G."/>
            <person name="Kalapos B."/>
            <person name="Nelson D.R."/>
            <person name="Li P."/>
            <person name="You F.M."/>
            <person name="Luo M.C."/>
            <person name="Dvorak J."/>
        </authorList>
    </citation>
    <scope>NUCLEOTIDE SEQUENCE [LARGE SCALE GENOMIC DNA]</scope>
    <source>
        <strain evidence="8">cv. AL8/78</strain>
    </source>
</reference>
<keyword evidence="5 6" id="KW-0472">Membrane</keyword>